<reference evidence="2 3" key="1">
    <citation type="submission" date="2017-12" db="EMBL/GenBank/DDBJ databases">
        <title>Streptomyces populusis sp. nov., a novel endophytic actinobacterium isolated from stems of Populus adenopoda Maxim.</title>
        <authorList>
            <person name="Wang Z."/>
        </authorList>
    </citation>
    <scope>NUCLEOTIDE SEQUENCE [LARGE SCALE GENOMIC DNA]</scope>
    <source>
        <strain evidence="2 3">A249</strain>
    </source>
</reference>
<dbReference type="AlphaFoldDB" id="A0A2I0SRB2"/>
<sequence>MQSVHWAPPPPPPVQDPPIYRALMRAWADRGRTLPGRHDPEWVRLAAPSVMYGYGQFGALTEARGEERFAPGRDPREDGHFDAPRDPRHEFRAGADPRGEFGTDADPRDGLSPSRDPRGAAR</sequence>
<accession>A0A2I0SRB2</accession>
<evidence type="ECO:0000256" key="1">
    <source>
        <dbReference type="SAM" id="MobiDB-lite"/>
    </source>
</evidence>
<feature type="region of interest" description="Disordered" evidence="1">
    <location>
        <begin position="63"/>
        <end position="122"/>
    </location>
</feature>
<proteinExistence type="predicted"/>
<comment type="caution">
    <text evidence="2">The sequence shown here is derived from an EMBL/GenBank/DDBJ whole genome shotgun (WGS) entry which is preliminary data.</text>
</comment>
<dbReference type="OrthoDB" id="4238817at2"/>
<organism evidence="2 3">
    <name type="scientific">Streptomyces populi</name>
    <dbReference type="NCBI Taxonomy" id="2058924"/>
    <lineage>
        <taxon>Bacteria</taxon>
        <taxon>Bacillati</taxon>
        <taxon>Actinomycetota</taxon>
        <taxon>Actinomycetes</taxon>
        <taxon>Kitasatosporales</taxon>
        <taxon>Streptomycetaceae</taxon>
        <taxon>Streptomyces</taxon>
    </lineage>
</organism>
<name>A0A2I0SRB2_9ACTN</name>
<gene>
    <name evidence="2" type="ORF">CW362_13515</name>
</gene>
<evidence type="ECO:0000313" key="2">
    <source>
        <dbReference type="EMBL" id="PKT72458.1"/>
    </source>
</evidence>
<evidence type="ECO:0000313" key="3">
    <source>
        <dbReference type="Proteomes" id="UP000236178"/>
    </source>
</evidence>
<protein>
    <submittedName>
        <fullName evidence="2">Uncharacterized protein</fullName>
    </submittedName>
</protein>
<dbReference type="EMBL" id="PJOS01000021">
    <property type="protein sequence ID" value="PKT72458.1"/>
    <property type="molecule type" value="Genomic_DNA"/>
</dbReference>
<dbReference type="Proteomes" id="UP000236178">
    <property type="component" value="Unassembled WGS sequence"/>
</dbReference>
<keyword evidence="3" id="KW-1185">Reference proteome</keyword>